<reference evidence="2" key="1">
    <citation type="submission" date="2019-09" db="EMBL/GenBank/DDBJ databases">
        <title>Draft genome information of white flower Hibiscus syriacus.</title>
        <authorList>
            <person name="Kim Y.-M."/>
        </authorList>
    </citation>
    <scope>NUCLEOTIDE SEQUENCE [LARGE SCALE GENOMIC DNA]</scope>
    <source>
        <strain evidence="2">YM2019G1</strain>
    </source>
</reference>
<protein>
    <submittedName>
        <fullName evidence="2">Uncharacterized protein</fullName>
    </submittedName>
</protein>
<evidence type="ECO:0000313" key="3">
    <source>
        <dbReference type="Proteomes" id="UP000436088"/>
    </source>
</evidence>
<evidence type="ECO:0000256" key="1">
    <source>
        <dbReference type="SAM" id="MobiDB-lite"/>
    </source>
</evidence>
<sequence>MGKGKKSNLIIKTWERCKSIGRGRNNGGGAALYKSKSWPSIDVSLEAEEKRHTRKSRVAPEGCFTVYVGPQKQVRHQDRVREPPALQDPARRSRVRIRVQQRRTPCPPLRR</sequence>
<feature type="region of interest" description="Disordered" evidence="1">
    <location>
        <begin position="73"/>
        <end position="111"/>
    </location>
</feature>
<dbReference type="Proteomes" id="UP000436088">
    <property type="component" value="Unassembled WGS sequence"/>
</dbReference>
<comment type="caution">
    <text evidence="2">The sequence shown here is derived from an EMBL/GenBank/DDBJ whole genome shotgun (WGS) entry which is preliminary data.</text>
</comment>
<keyword evidence="3" id="KW-1185">Reference proteome</keyword>
<evidence type="ECO:0000313" key="2">
    <source>
        <dbReference type="EMBL" id="KAE8716185.1"/>
    </source>
</evidence>
<name>A0A6A3BIV0_HIBSY</name>
<dbReference type="AlphaFoldDB" id="A0A6A3BIV0"/>
<gene>
    <name evidence="2" type="ORF">F3Y22_tig00110156pilonHSYRG00535</name>
</gene>
<proteinExistence type="predicted"/>
<accession>A0A6A3BIV0</accession>
<feature type="compositionally biased region" description="Basic residues" evidence="1">
    <location>
        <begin position="92"/>
        <end position="101"/>
    </location>
</feature>
<organism evidence="2 3">
    <name type="scientific">Hibiscus syriacus</name>
    <name type="common">Rose of Sharon</name>
    <dbReference type="NCBI Taxonomy" id="106335"/>
    <lineage>
        <taxon>Eukaryota</taxon>
        <taxon>Viridiplantae</taxon>
        <taxon>Streptophyta</taxon>
        <taxon>Embryophyta</taxon>
        <taxon>Tracheophyta</taxon>
        <taxon>Spermatophyta</taxon>
        <taxon>Magnoliopsida</taxon>
        <taxon>eudicotyledons</taxon>
        <taxon>Gunneridae</taxon>
        <taxon>Pentapetalae</taxon>
        <taxon>rosids</taxon>
        <taxon>malvids</taxon>
        <taxon>Malvales</taxon>
        <taxon>Malvaceae</taxon>
        <taxon>Malvoideae</taxon>
        <taxon>Hibiscus</taxon>
    </lineage>
</organism>
<dbReference type="EMBL" id="VEPZ02000855">
    <property type="protein sequence ID" value="KAE8716185.1"/>
    <property type="molecule type" value="Genomic_DNA"/>
</dbReference>